<dbReference type="RefSeq" id="WP_064627203.1">
    <property type="nucleotide sequence ID" value="NZ_LQYE01000001.1"/>
</dbReference>
<dbReference type="PANTHER" id="PTHR30204:SF93">
    <property type="entry name" value="HTH MERR-TYPE DOMAIN-CONTAINING PROTEIN"/>
    <property type="match status" value="1"/>
</dbReference>
<dbReference type="Pfam" id="PF13411">
    <property type="entry name" value="MerR_1"/>
    <property type="match status" value="1"/>
</dbReference>
<comment type="caution">
    <text evidence="3">The sequence shown here is derived from an EMBL/GenBank/DDBJ whole genome shotgun (WGS) entry which is preliminary data.</text>
</comment>
<reference evidence="3 4" key="1">
    <citation type="submission" date="2016-01" db="EMBL/GenBank/DDBJ databases">
        <title>Mycobacterium immunogenum strain CD11_6 genome sequencing and assembly.</title>
        <authorList>
            <person name="Kaur G."/>
            <person name="Nair G.R."/>
            <person name="Mayilraj S."/>
        </authorList>
    </citation>
    <scope>NUCLEOTIDE SEQUENCE [LARGE SCALE GENOMIC DNA]</scope>
    <source>
        <strain evidence="3 4">CD11-6</strain>
    </source>
</reference>
<dbReference type="PROSITE" id="PS50937">
    <property type="entry name" value="HTH_MERR_2"/>
    <property type="match status" value="1"/>
</dbReference>
<sequence>MELTIDQLAQRVAMTARNIREWQTLGLVPPPEKRGRVGIYSDEHVAIINHVKNLKSQGFPLDVIRRVIDSGGGSEDSVRKMVTQALSPFATGEPVVMRRAELIERIGAGADSALADVALVSDVDALTVSIRDSETLDAIELLVGSGMTLTRITETLREVYRLQQQIAQLLLGAYVADVWQPFVESGYVSEDWAKIAENASQAKQLTVTLASRLLARALDDTVDPILLQQANEAEAVLERDRPASSA</sequence>
<dbReference type="EMBL" id="LQYE01000001">
    <property type="protein sequence ID" value="OAT70063.1"/>
    <property type="molecule type" value="Genomic_DNA"/>
</dbReference>
<keyword evidence="1" id="KW-0238">DNA-binding</keyword>
<dbReference type="InterPro" id="IPR000551">
    <property type="entry name" value="MerR-type_HTH_dom"/>
</dbReference>
<gene>
    <name evidence="3" type="ORF">AWB85_01290</name>
</gene>
<organism evidence="3 4">
    <name type="scientific">Mycobacteroides immunogenum</name>
    <dbReference type="NCBI Taxonomy" id="83262"/>
    <lineage>
        <taxon>Bacteria</taxon>
        <taxon>Bacillati</taxon>
        <taxon>Actinomycetota</taxon>
        <taxon>Actinomycetes</taxon>
        <taxon>Mycobacteriales</taxon>
        <taxon>Mycobacteriaceae</taxon>
        <taxon>Mycobacteroides</taxon>
    </lineage>
</organism>
<dbReference type="InterPro" id="IPR009061">
    <property type="entry name" value="DNA-bd_dom_put_sf"/>
</dbReference>
<feature type="domain" description="HTH merR-type" evidence="2">
    <location>
        <begin position="1"/>
        <end position="70"/>
    </location>
</feature>
<protein>
    <submittedName>
        <fullName evidence="3">MerR family transcriptional regulator</fullName>
    </submittedName>
</protein>
<dbReference type="AlphaFoldDB" id="A0A179VGA5"/>
<dbReference type="Gene3D" id="1.10.1660.10">
    <property type="match status" value="1"/>
</dbReference>
<evidence type="ECO:0000313" key="3">
    <source>
        <dbReference type="EMBL" id="OAT70063.1"/>
    </source>
</evidence>
<evidence type="ECO:0000259" key="2">
    <source>
        <dbReference type="PROSITE" id="PS50937"/>
    </source>
</evidence>
<dbReference type="PANTHER" id="PTHR30204">
    <property type="entry name" value="REDOX-CYCLING DRUG-SENSING TRANSCRIPTIONAL ACTIVATOR SOXR"/>
    <property type="match status" value="1"/>
</dbReference>
<proteinExistence type="predicted"/>
<name>A0A179VGA5_9MYCO</name>
<dbReference type="GO" id="GO:0003677">
    <property type="term" value="F:DNA binding"/>
    <property type="evidence" value="ECO:0007669"/>
    <property type="project" value="UniProtKB-KW"/>
</dbReference>
<dbReference type="SUPFAM" id="SSF46955">
    <property type="entry name" value="Putative DNA-binding domain"/>
    <property type="match status" value="1"/>
</dbReference>
<dbReference type="InterPro" id="IPR047057">
    <property type="entry name" value="MerR_fam"/>
</dbReference>
<evidence type="ECO:0000313" key="4">
    <source>
        <dbReference type="Proteomes" id="UP000186919"/>
    </source>
</evidence>
<dbReference type="Proteomes" id="UP000186919">
    <property type="component" value="Unassembled WGS sequence"/>
</dbReference>
<evidence type="ECO:0000256" key="1">
    <source>
        <dbReference type="ARBA" id="ARBA00023125"/>
    </source>
</evidence>
<dbReference type="SMART" id="SM00422">
    <property type="entry name" value="HTH_MERR"/>
    <property type="match status" value="1"/>
</dbReference>
<dbReference type="GO" id="GO:0003700">
    <property type="term" value="F:DNA-binding transcription factor activity"/>
    <property type="evidence" value="ECO:0007669"/>
    <property type="project" value="InterPro"/>
</dbReference>
<accession>A0A179VGA5</accession>